<proteinExistence type="predicted"/>
<evidence type="ECO:0000313" key="2">
    <source>
        <dbReference type="Proteomes" id="UP000198656"/>
    </source>
</evidence>
<accession>A0A1G7S4V9</accession>
<dbReference type="AlphaFoldDB" id="A0A1G7S4V9"/>
<protein>
    <submittedName>
        <fullName evidence="1">Uncharacterized protein</fullName>
    </submittedName>
</protein>
<organism evidence="1 2">
    <name type="scientific">Desulfosporosinus hippei DSM 8344</name>
    <dbReference type="NCBI Taxonomy" id="1121419"/>
    <lineage>
        <taxon>Bacteria</taxon>
        <taxon>Bacillati</taxon>
        <taxon>Bacillota</taxon>
        <taxon>Clostridia</taxon>
        <taxon>Eubacteriales</taxon>
        <taxon>Desulfitobacteriaceae</taxon>
        <taxon>Desulfosporosinus</taxon>
    </lineage>
</organism>
<dbReference type="Proteomes" id="UP000198656">
    <property type="component" value="Unassembled WGS sequence"/>
</dbReference>
<gene>
    <name evidence="1" type="ORF">SAMN05443529_101287</name>
</gene>
<dbReference type="RefSeq" id="WP_092328939.1">
    <property type="nucleotide sequence ID" value="NZ_FNCP01000001.1"/>
</dbReference>
<evidence type="ECO:0000313" key="1">
    <source>
        <dbReference type="EMBL" id="SDG18018.1"/>
    </source>
</evidence>
<sequence>MITLSSKIEFVKALREKFLGNNLKCIEIIAVVECTIDFGAVVNIDVTDDKVSVWSEDGNVFWINLDDVIGVNYNPIEEDVCLSLEAKNDVKVLFYVD</sequence>
<reference evidence="2" key="1">
    <citation type="submission" date="2016-10" db="EMBL/GenBank/DDBJ databases">
        <authorList>
            <person name="Varghese N."/>
            <person name="Submissions S."/>
        </authorList>
    </citation>
    <scope>NUCLEOTIDE SEQUENCE [LARGE SCALE GENOMIC DNA]</scope>
    <source>
        <strain evidence="2">DSM 8344</strain>
    </source>
</reference>
<dbReference type="EMBL" id="FNCP01000001">
    <property type="protein sequence ID" value="SDG18018.1"/>
    <property type="molecule type" value="Genomic_DNA"/>
</dbReference>
<dbReference type="OrthoDB" id="1798242at2"/>
<keyword evidence="2" id="KW-1185">Reference proteome</keyword>
<name>A0A1G7S4V9_9FIRM</name>